<dbReference type="Proteomes" id="UP000825886">
    <property type="component" value="Chromosome"/>
</dbReference>
<keyword evidence="1" id="KW-0472">Membrane</keyword>
<dbReference type="Gene3D" id="2.40.50.660">
    <property type="match status" value="1"/>
</dbReference>
<proteinExistence type="predicted"/>
<protein>
    <submittedName>
        <fullName evidence="2">DUF2500 domain-containing protein</fullName>
    </submittedName>
</protein>
<evidence type="ECO:0000256" key="1">
    <source>
        <dbReference type="SAM" id="Phobius"/>
    </source>
</evidence>
<name>A0ABX9ALG3_9ENTR</name>
<feature type="transmembrane region" description="Helical" evidence="1">
    <location>
        <begin position="6"/>
        <end position="25"/>
    </location>
</feature>
<keyword evidence="1" id="KW-0812">Transmembrane</keyword>
<evidence type="ECO:0000313" key="2">
    <source>
        <dbReference type="EMBL" id="QZN96017.1"/>
    </source>
</evidence>
<dbReference type="Pfam" id="PF10694">
    <property type="entry name" value="DUF2500"/>
    <property type="match status" value="1"/>
</dbReference>
<keyword evidence="1" id="KW-1133">Transmembrane helix</keyword>
<keyword evidence="3" id="KW-1185">Reference proteome</keyword>
<accession>A0ABX9ALG3</accession>
<dbReference type="RefSeq" id="WP_222159084.1">
    <property type="nucleotide sequence ID" value="NZ_CP081864.1"/>
</dbReference>
<evidence type="ECO:0000313" key="3">
    <source>
        <dbReference type="Proteomes" id="UP000825886"/>
    </source>
</evidence>
<dbReference type="EMBL" id="CP081864">
    <property type="protein sequence ID" value="QZN96017.1"/>
    <property type="molecule type" value="Genomic_DNA"/>
</dbReference>
<organism evidence="2 3">
    <name type="scientific">Symbiopectobacterium purcellii</name>
    <dbReference type="NCBI Taxonomy" id="2871826"/>
    <lineage>
        <taxon>Bacteria</taxon>
        <taxon>Pseudomonadati</taxon>
        <taxon>Pseudomonadota</taxon>
        <taxon>Gammaproteobacteria</taxon>
        <taxon>Enterobacterales</taxon>
        <taxon>Enterobacteriaceae</taxon>
    </lineage>
</organism>
<gene>
    <name evidence="2" type="ORF">K6K13_00485</name>
</gene>
<dbReference type="InterPro" id="IPR019635">
    <property type="entry name" value="DUF2500"/>
</dbReference>
<reference evidence="2 3" key="1">
    <citation type="submission" date="2021-08" db="EMBL/GenBank/DDBJ databases">
        <title>Culture and genomic analysis of Symbiopectobacterium purcellii sp. nov. gen. nov., isolated from the leafhopper Empoasca decipiens.</title>
        <authorList>
            <person name="Nadal-Jimenez P."/>
            <person name="Siozios S."/>
            <person name="Halliday N."/>
            <person name="Camara M."/>
            <person name="Hurst G.D.D."/>
        </authorList>
    </citation>
    <scope>NUCLEOTIDE SEQUENCE [LARGE SCALE GENOMIC DNA]</scope>
    <source>
        <strain evidence="2 3">SyEd1</strain>
    </source>
</reference>
<sequence>MSWEISHWWSLAVSLILFLGWRQFLRQRRQRAEDDAAPLCTVEAEIAALRAIPLARGTRAQPMNPDLPMRYAATFRLLPAGENLTCRLSDAQYRTLALGMTGRLQVQGSRFVSFVPA</sequence>